<reference evidence="7 8" key="1">
    <citation type="submission" date="2020-03" db="EMBL/GenBank/DDBJ databases">
        <title>Soil Listeria distribution.</title>
        <authorList>
            <person name="Liao J."/>
            <person name="Wiedmann M."/>
        </authorList>
    </citation>
    <scope>NUCLEOTIDE SEQUENCE [LARGE SCALE GENOMIC DNA]</scope>
    <source>
        <strain evidence="6 8">FSL L7-1299</strain>
        <strain evidence="5 7">FSL L7-1658</strain>
    </source>
</reference>
<keyword evidence="1" id="KW-0812">Transmembrane</keyword>
<keyword evidence="2" id="KW-0732">Signal</keyword>
<evidence type="ECO:0000259" key="4">
    <source>
        <dbReference type="Pfam" id="PF11797"/>
    </source>
</evidence>
<dbReference type="Proteomes" id="UP000574104">
    <property type="component" value="Unassembled WGS sequence"/>
</dbReference>
<evidence type="ECO:0000313" key="5">
    <source>
        <dbReference type="EMBL" id="MBC1403147.1"/>
    </source>
</evidence>
<feature type="transmembrane region" description="Helical" evidence="1">
    <location>
        <begin position="313"/>
        <end position="335"/>
    </location>
</feature>
<dbReference type="EMBL" id="JAARPT010000013">
    <property type="protein sequence ID" value="MBC1403147.1"/>
    <property type="molecule type" value="Genomic_DNA"/>
</dbReference>
<dbReference type="RefSeq" id="WP_185406859.1">
    <property type="nucleotide sequence ID" value="NZ_JAARPT010000013.1"/>
</dbReference>
<feature type="chain" id="PRO_5033940401" evidence="2">
    <location>
        <begin position="28"/>
        <end position="342"/>
    </location>
</feature>
<feature type="domain" description="WxL Interacting Protein host binding" evidence="4">
    <location>
        <begin position="169"/>
        <end position="302"/>
    </location>
</feature>
<feature type="signal peptide" evidence="2">
    <location>
        <begin position="1"/>
        <end position="27"/>
    </location>
</feature>
<name>A0A841YTS6_9LIST</name>
<evidence type="ECO:0000313" key="6">
    <source>
        <dbReference type="EMBL" id="MBC1617897.1"/>
    </source>
</evidence>
<dbReference type="AlphaFoldDB" id="A0A841YTS6"/>
<feature type="domain" description="WxL Interacting Protein peptidoglycan binding" evidence="3">
    <location>
        <begin position="39"/>
        <end position="156"/>
    </location>
</feature>
<accession>A0A841YTS6</accession>
<dbReference type="Pfam" id="PF06030">
    <property type="entry name" value="WxLIP_PGBD"/>
    <property type="match status" value="1"/>
</dbReference>
<dbReference type="InterPro" id="IPR021759">
    <property type="entry name" value="WxLIP_HBD"/>
</dbReference>
<dbReference type="InterPro" id="IPR010317">
    <property type="entry name" value="WxLIP_PGBD"/>
</dbReference>
<dbReference type="EMBL" id="JAARSH010000016">
    <property type="protein sequence ID" value="MBC1617897.1"/>
    <property type="molecule type" value="Genomic_DNA"/>
</dbReference>
<evidence type="ECO:0000259" key="3">
    <source>
        <dbReference type="Pfam" id="PF06030"/>
    </source>
</evidence>
<evidence type="ECO:0000256" key="2">
    <source>
        <dbReference type="SAM" id="SignalP"/>
    </source>
</evidence>
<evidence type="ECO:0000256" key="1">
    <source>
        <dbReference type="SAM" id="Phobius"/>
    </source>
</evidence>
<evidence type="ECO:0000313" key="7">
    <source>
        <dbReference type="Proteomes" id="UP000544413"/>
    </source>
</evidence>
<protein>
    <submittedName>
        <fullName evidence="5">DUF916 and DUF3324 domain-containing protein</fullName>
    </submittedName>
</protein>
<keyword evidence="1" id="KW-0472">Membrane</keyword>
<sequence length="342" mass="39476">MKFTKNIVSFFSIFLLAFFFFISSVSAQENTNSTMPIFVEALIPENQIDKNHTFFDLRVIPGQEQKLQLKIHNDSQKDKEVVISPQVAKTGEGGNIDYSGINAPLDSSLEHSFEDMISEQQVVNIKARDVVIVTFDLNIPSQGFRGIVLGGFYIEEIVKEDKSMETTTNTVQIKNRYAYIIGCKLRNDTEDIKPEFKLRKIELTEWNDFPSINAELANVKPEIVSNYVYEGTIINKKTGKRKVVFPEARFSMAPNSIFMRPQKIVLDHFENGTYIYALKIRDGDRIWNVEKEFQISYSQKKSVKERILREPSFPWLFLWIVLVGVILSTLVCILYRRNSDEK</sequence>
<keyword evidence="1" id="KW-1133">Transmembrane helix</keyword>
<evidence type="ECO:0000313" key="8">
    <source>
        <dbReference type="Proteomes" id="UP000574104"/>
    </source>
</evidence>
<comment type="caution">
    <text evidence="5">The sequence shown here is derived from an EMBL/GenBank/DDBJ whole genome shotgun (WGS) entry which is preliminary data.</text>
</comment>
<dbReference type="Pfam" id="PF11797">
    <property type="entry name" value="WxLIP_HBD"/>
    <property type="match status" value="1"/>
</dbReference>
<proteinExistence type="predicted"/>
<organism evidence="5 7">
    <name type="scientific">Listeria booriae</name>
    <dbReference type="NCBI Taxonomy" id="1552123"/>
    <lineage>
        <taxon>Bacteria</taxon>
        <taxon>Bacillati</taxon>
        <taxon>Bacillota</taxon>
        <taxon>Bacilli</taxon>
        <taxon>Bacillales</taxon>
        <taxon>Listeriaceae</taxon>
        <taxon>Listeria</taxon>
    </lineage>
</organism>
<gene>
    <name evidence="5" type="ORF">HB836_16260</name>
    <name evidence="6" type="ORF">HB904_17095</name>
</gene>
<dbReference type="Proteomes" id="UP000544413">
    <property type="component" value="Unassembled WGS sequence"/>
</dbReference>